<evidence type="ECO:0000313" key="3">
    <source>
        <dbReference type="EMBL" id="CAA0096337.1"/>
    </source>
</evidence>
<feature type="transmembrane region" description="Helical" evidence="2">
    <location>
        <begin position="25"/>
        <end position="44"/>
    </location>
</feature>
<gene>
    <name evidence="3" type="ORF">STARVERO_02005</name>
</gene>
<keyword evidence="2" id="KW-0472">Membrane</keyword>
<name>A0A5S9NZY1_9HYPH</name>
<proteinExistence type="predicted"/>
<evidence type="ECO:0000256" key="2">
    <source>
        <dbReference type="SAM" id="Phobius"/>
    </source>
</evidence>
<feature type="coiled-coil region" evidence="1">
    <location>
        <begin position="50"/>
        <end position="77"/>
    </location>
</feature>
<sequence>MPETPTMRDQANVAYPKVWTIDKSIPLALIVTIVLQGGIGVWWASNLSTRTETMEKLVAALQEAQRLRDERAAAELRSISERTVRLEVGMEAQRSMLEQVARRLDVSATKAN</sequence>
<protein>
    <submittedName>
        <fullName evidence="3">Uncharacterized protein</fullName>
    </submittedName>
</protein>
<keyword evidence="4" id="KW-1185">Reference proteome</keyword>
<organism evidence="3 4">
    <name type="scientific">Starkeya nomas</name>
    <dbReference type="NCBI Taxonomy" id="2666134"/>
    <lineage>
        <taxon>Bacteria</taxon>
        <taxon>Pseudomonadati</taxon>
        <taxon>Pseudomonadota</taxon>
        <taxon>Alphaproteobacteria</taxon>
        <taxon>Hyphomicrobiales</taxon>
        <taxon>Xanthobacteraceae</taxon>
        <taxon>Starkeya</taxon>
    </lineage>
</organism>
<reference evidence="3 4" key="1">
    <citation type="submission" date="2019-12" db="EMBL/GenBank/DDBJ databases">
        <authorList>
            <person name="Reyes-Prieto M."/>
        </authorList>
    </citation>
    <scope>NUCLEOTIDE SEQUENCE [LARGE SCALE GENOMIC DNA]</scope>
    <source>
        <strain evidence="3">HF14-78462</strain>
    </source>
</reference>
<keyword evidence="2" id="KW-0812">Transmembrane</keyword>
<keyword evidence="1" id="KW-0175">Coiled coil</keyword>
<dbReference type="AlphaFoldDB" id="A0A5S9NZY1"/>
<evidence type="ECO:0000256" key="1">
    <source>
        <dbReference type="SAM" id="Coils"/>
    </source>
</evidence>
<dbReference type="EMBL" id="CACSAS010000001">
    <property type="protein sequence ID" value="CAA0096337.1"/>
    <property type="molecule type" value="Genomic_DNA"/>
</dbReference>
<dbReference type="RefSeq" id="WP_159598745.1">
    <property type="nucleotide sequence ID" value="NZ_CACSAS010000001.1"/>
</dbReference>
<dbReference type="Proteomes" id="UP000433050">
    <property type="component" value="Unassembled WGS sequence"/>
</dbReference>
<keyword evidence="2" id="KW-1133">Transmembrane helix</keyword>
<accession>A0A5S9NZY1</accession>
<evidence type="ECO:0000313" key="4">
    <source>
        <dbReference type="Proteomes" id="UP000433050"/>
    </source>
</evidence>